<dbReference type="AlphaFoldDB" id="A0A1B6C1G3"/>
<proteinExistence type="predicted"/>
<accession>A0A1B6C1G3</accession>
<name>A0A1B6C1G3_9HEMI</name>
<dbReference type="InterPro" id="IPR029485">
    <property type="entry name" value="CAT_C"/>
</dbReference>
<keyword evidence="2 5" id="KW-0812">Transmembrane</keyword>
<dbReference type="PANTHER" id="PTHR43243">
    <property type="entry name" value="INNER MEMBRANE TRANSPORTER YGJI-RELATED"/>
    <property type="match status" value="1"/>
</dbReference>
<feature type="transmembrane region" description="Helical" evidence="5">
    <location>
        <begin position="466"/>
        <end position="485"/>
    </location>
</feature>
<dbReference type="GO" id="GO:0097638">
    <property type="term" value="P:L-arginine import across plasma membrane"/>
    <property type="evidence" value="ECO:0007669"/>
    <property type="project" value="TreeGrafter"/>
</dbReference>
<dbReference type="EMBL" id="GEDC01029952">
    <property type="protein sequence ID" value="JAS07346.1"/>
    <property type="molecule type" value="Transcribed_RNA"/>
</dbReference>
<dbReference type="GO" id="GO:0000064">
    <property type="term" value="F:L-ornithine transmembrane transporter activity"/>
    <property type="evidence" value="ECO:0007669"/>
    <property type="project" value="TreeGrafter"/>
</dbReference>
<feature type="transmembrane region" description="Helical" evidence="5">
    <location>
        <begin position="270"/>
        <end position="295"/>
    </location>
</feature>
<feature type="domain" description="Cationic amino acid transporter C-terminal" evidence="6">
    <location>
        <begin position="528"/>
        <end position="578"/>
    </location>
</feature>
<feature type="transmembrane region" description="Helical" evidence="5">
    <location>
        <begin position="226"/>
        <end position="249"/>
    </location>
</feature>
<dbReference type="GO" id="GO:0061459">
    <property type="term" value="F:L-arginine transmembrane transporter activity"/>
    <property type="evidence" value="ECO:0007669"/>
    <property type="project" value="TreeGrafter"/>
</dbReference>
<feature type="transmembrane region" description="Helical" evidence="5">
    <location>
        <begin position="497"/>
        <end position="518"/>
    </location>
</feature>
<dbReference type="InterPro" id="IPR002293">
    <property type="entry name" value="AA/rel_permease1"/>
</dbReference>
<evidence type="ECO:0000256" key="4">
    <source>
        <dbReference type="ARBA" id="ARBA00023136"/>
    </source>
</evidence>
<comment type="subcellular location">
    <subcellularLocation>
        <location evidence="1">Membrane</location>
        <topology evidence="1">Multi-pass membrane protein</topology>
    </subcellularLocation>
</comment>
<sequence length="606" mass="66133">MGLWTSLTRRKILQDIVREESKLGKVLTVVDLTALSVGSTLGVGVYVLAGEVSREQAGPAVVLSFFIAAIASIFAGLCFAEFGARVPKAGSAYIYSYVTIGEFAAFLIGWNLIIEYIIGGASVARAMSVYIDPLLDHKMEKYFRSIATIDSPYLAEYIDFFALGVLCIVCLGLAFGLKKSVVLNNLLTSVNVAVVLLVIIVGSLYADLKNWQLPKAELPADAGEGGFLPFGVLGAIKGAATCFFGYVGFDCIATTGEEVKNAQKAIPASIIISLFIIFLSYFGISAVLTLMWPYYLQNVDFPIPFAFSQVGLDSFSWVIAVGSIFGLMASLIGSLYPLPRIIYAMSQDGLLFSFMGSVHPKFKTPFNGTIISGFVTGIMAAVFNLRDLINLMSLATLVAYTIVAASVLILRYKEPDTCNLLTHEAIEQTHLLSQTRLVTNNSILCQIFNCRGIKEPTSLSSAVSSVNIFILCFLSAVMSGCLLTWEDDFFQGPSVYGPISICSFLLFLIVVILVSLYRQPSCNTDLSFKVPFVPLLPTLSIFINMYLMFTMDTRTWIRFGCWMVVGLIIYFGYGMRNSSEGQLLMKRVDYETIGNNGNSSTGSESR</sequence>
<evidence type="ECO:0000256" key="3">
    <source>
        <dbReference type="ARBA" id="ARBA00022989"/>
    </source>
</evidence>
<reference evidence="7" key="1">
    <citation type="submission" date="2015-12" db="EMBL/GenBank/DDBJ databases">
        <title>De novo transcriptome assembly of four potential Pierce s Disease insect vectors from Arizona vineyards.</title>
        <authorList>
            <person name="Tassone E.E."/>
        </authorList>
    </citation>
    <scope>NUCLEOTIDE SEQUENCE</scope>
</reference>
<feature type="transmembrane region" description="Helical" evidence="5">
    <location>
        <begin position="61"/>
        <end position="82"/>
    </location>
</feature>
<feature type="transmembrane region" description="Helical" evidence="5">
    <location>
        <begin position="555"/>
        <end position="573"/>
    </location>
</feature>
<feature type="transmembrane region" description="Helical" evidence="5">
    <location>
        <begin position="26"/>
        <end position="49"/>
    </location>
</feature>
<protein>
    <recommendedName>
        <fullName evidence="6">Cationic amino acid transporter C-terminal domain-containing protein</fullName>
    </recommendedName>
</protein>
<feature type="transmembrane region" description="Helical" evidence="5">
    <location>
        <begin position="364"/>
        <end position="383"/>
    </location>
</feature>
<dbReference type="Gene3D" id="1.20.1740.10">
    <property type="entry name" value="Amino acid/polyamine transporter I"/>
    <property type="match status" value="2"/>
</dbReference>
<dbReference type="GO" id="GO:0005886">
    <property type="term" value="C:plasma membrane"/>
    <property type="evidence" value="ECO:0007669"/>
    <property type="project" value="TreeGrafter"/>
</dbReference>
<feature type="transmembrane region" description="Helical" evidence="5">
    <location>
        <begin position="389"/>
        <end position="410"/>
    </location>
</feature>
<organism evidence="7">
    <name type="scientific">Clastoptera arizonana</name>
    <name type="common">Arizona spittle bug</name>
    <dbReference type="NCBI Taxonomy" id="38151"/>
    <lineage>
        <taxon>Eukaryota</taxon>
        <taxon>Metazoa</taxon>
        <taxon>Ecdysozoa</taxon>
        <taxon>Arthropoda</taxon>
        <taxon>Hexapoda</taxon>
        <taxon>Insecta</taxon>
        <taxon>Pterygota</taxon>
        <taxon>Neoptera</taxon>
        <taxon>Paraneoptera</taxon>
        <taxon>Hemiptera</taxon>
        <taxon>Auchenorrhyncha</taxon>
        <taxon>Cercopoidea</taxon>
        <taxon>Clastopteridae</taxon>
        <taxon>Clastoptera</taxon>
    </lineage>
</organism>
<dbReference type="Pfam" id="PF13906">
    <property type="entry name" value="AA_permease_C"/>
    <property type="match status" value="1"/>
</dbReference>
<feature type="transmembrane region" description="Helical" evidence="5">
    <location>
        <begin position="94"/>
        <end position="118"/>
    </location>
</feature>
<dbReference type="Pfam" id="PF13520">
    <property type="entry name" value="AA_permease_2"/>
    <property type="match status" value="1"/>
</dbReference>
<feature type="transmembrane region" description="Helical" evidence="5">
    <location>
        <begin position="186"/>
        <end position="206"/>
    </location>
</feature>
<dbReference type="PANTHER" id="PTHR43243:SF105">
    <property type="entry name" value="CATIONIC AMINO ACID TRANSPORTER C-TERMINAL DOMAIN-CONTAINING PROTEIN"/>
    <property type="match status" value="1"/>
</dbReference>
<evidence type="ECO:0000259" key="6">
    <source>
        <dbReference type="Pfam" id="PF13906"/>
    </source>
</evidence>
<dbReference type="GO" id="GO:0015189">
    <property type="term" value="F:L-lysine transmembrane transporter activity"/>
    <property type="evidence" value="ECO:0007669"/>
    <property type="project" value="TreeGrafter"/>
</dbReference>
<feature type="transmembrane region" description="Helical" evidence="5">
    <location>
        <begin position="530"/>
        <end position="549"/>
    </location>
</feature>
<evidence type="ECO:0000256" key="5">
    <source>
        <dbReference type="SAM" id="Phobius"/>
    </source>
</evidence>
<dbReference type="FunFam" id="1.20.1740.10:FF:000010">
    <property type="entry name" value="probable cationic amino acid transporter"/>
    <property type="match status" value="1"/>
</dbReference>
<feature type="transmembrane region" description="Helical" evidence="5">
    <location>
        <begin position="157"/>
        <end position="177"/>
    </location>
</feature>
<gene>
    <name evidence="7" type="ORF">g.16061</name>
</gene>
<feature type="transmembrane region" description="Helical" evidence="5">
    <location>
        <begin position="315"/>
        <end position="336"/>
    </location>
</feature>
<keyword evidence="4 5" id="KW-0472">Membrane</keyword>
<evidence type="ECO:0000256" key="1">
    <source>
        <dbReference type="ARBA" id="ARBA00004141"/>
    </source>
</evidence>
<dbReference type="PIRSF" id="PIRSF006060">
    <property type="entry name" value="AA_transporter"/>
    <property type="match status" value="1"/>
</dbReference>
<evidence type="ECO:0000313" key="7">
    <source>
        <dbReference type="EMBL" id="JAS07346.1"/>
    </source>
</evidence>
<evidence type="ECO:0000256" key="2">
    <source>
        <dbReference type="ARBA" id="ARBA00022692"/>
    </source>
</evidence>
<keyword evidence="3 5" id="KW-1133">Transmembrane helix</keyword>